<gene>
    <name evidence="1" type="ORF">C8D97_109198</name>
</gene>
<sequence length="399" mass="46477">MGGMSALIKLPFIIALLSLVSCQSEAPELISLLDYQARMKRLLEVDDDFNSRTNIKKEQGEALLIGVDYPEPRQLKRPVKNISIGWLDFFASIDCPSLQALIGQRNTPAGKHPDDATALLYELQLKQLWHQCSIKMNQLPDQLRSPLENKLKQFDREVWNRTWAGYYWQKLFSNNRNRQAFNKTSVSKVVMAIRQIRQAVQAKPEQTINYANIYSAFKIIEKHQGALGQLIFLLTEHQQTMERINHWLEQKMTSICPQNITTTQAKYLVGVLQKFYFTSVQRQQSELTESFQQVKQELLQWSMFFPKKPTSNKANFEQWHRWQQWSLGEINVKKLDFKKADILKPDTLKLDPIKLDPKNTIRNNNKGLASRLVSTVKQHVTIWQTFGKQCQLTIRPMSR</sequence>
<dbReference type="EMBL" id="QGGU01000009">
    <property type="protein sequence ID" value="PWK48647.1"/>
    <property type="molecule type" value="Genomic_DNA"/>
</dbReference>
<comment type="caution">
    <text evidence="1">The sequence shown here is derived from an EMBL/GenBank/DDBJ whole genome shotgun (WGS) entry which is preliminary data.</text>
</comment>
<dbReference type="Pfam" id="PF11279">
    <property type="entry name" value="DUF3080"/>
    <property type="match status" value="1"/>
</dbReference>
<dbReference type="AlphaFoldDB" id="A0A316G2N6"/>
<accession>A0A316G2N6</accession>
<proteinExistence type="predicted"/>
<protein>
    <recommendedName>
        <fullName evidence="3">DUF3080 family protein</fullName>
    </recommendedName>
</protein>
<evidence type="ECO:0000313" key="1">
    <source>
        <dbReference type="EMBL" id="PWK48647.1"/>
    </source>
</evidence>
<keyword evidence="2" id="KW-1185">Reference proteome</keyword>
<dbReference type="Proteomes" id="UP000245790">
    <property type="component" value="Unassembled WGS sequence"/>
</dbReference>
<reference evidence="1 2" key="1">
    <citation type="submission" date="2018-05" db="EMBL/GenBank/DDBJ databases">
        <title>Genomic Encyclopedia of Type Strains, Phase IV (KMG-IV): sequencing the most valuable type-strain genomes for metagenomic binning, comparative biology and taxonomic classification.</title>
        <authorList>
            <person name="Goeker M."/>
        </authorList>
    </citation>
    <scope>NUCLEOTIDE SEQUENCE [LARGE SCALE GENOMIC DNA]</scope>
    <source>
        <strain evidence="1 2">DSM 25350</strain>
    </source>
</reference>
<evidence type="ECO:0000313" key="2">
    <source>
        <dbReference type="Proteomes" id="UP000245790"/>
    </source>
</evidence>
<dbReference type="InterPro" id="IPR021431">
    <property type="entry name" value="DUF3080"/>
</dbReference>
<organism evidence="1 2">
    <name type="scientific">Pleionea mediterranea</name>
    <dbReference type="NCBI Taxonomy" id="523701"/>
    <lineage>
        <taxon>Bacteria</taxon>
        <taxon>Pseudomonadati</taxon>
        <taxon>Pseudomonadota</taxon>
        <taxon>Gammaproteobacteria</taxon>
        <taxon>Oceanospirillales</taxon>
        <taxon>Pleioneaceae</taxon>
        <taxon>Pleionea</taxon>
    </lineage>
</organism>
<name>A0A316G2N6_9GAMM</name>
<evidence type="ECO:0008006" key="3">
    <source>
        <dbReference type="Google" id="ProtNLM"/>
    </source>
</evidence>